<dbReference type="PANTHER" id="PTHR30204:SF69">
    <property type="entry name" value="MERR-FAMILY TRANSCRIPTIONAL REGULATOR"/>
    <property type="match status" value="1"/>
</dbReference>
<dbReference type="Gene3D" id="3.20.80.10">
    <property type="entry name" value="Regulatory factor, effector binding domain"/>
    <property type="match status" value="1"/>
</dbReference>
<accession>A0A143YHY4</accession>
<dbReference type="Gene3D" id="1.10.1660.10">
    <property type="match status" value="1"/>
</dbReference>
<feature type="domain" description="HTH merR-type" evidence="5">
    <location>
        <begin position="8"/>
        <end position="77"/>
    </location>
</feature>
<reference evidence="6 8" key="1">
    <citation type="submission" date="2016-02" db="EMBL/GenBank/DDBJ databases">
        <authorList>
            <person name="Wen L."/>
            <person name="He K."/>
            <person name="Yang H."/>
        </authorList>
    </citation>
    <scope>NUCLEOTIDE SEQUENCE [LARGE SCALE GENOMIC DNA]</scope>
    <source>
        <strain evidence="6">Trichococcus_R210</strain>
    </source>
</reference>
<proteinExistence type="predicted"/>
<keyword evidence="4" id="KW-0804">Transcription</keyword>
<evidence type="ECO:0000313" key="8">
    <source>
        <dbReference type="Proteomes" id="UP000076878"/>
    </source>
</evidence>
<dbReference type="GO" id="GO:0003700">
    <property type="term" value="F:DNA-binding transcription factor activity"/>
    <property type="evidence" value="ECO:0007669"/>
    <property type="project" value="InterPro"/>
</dbReference>
<keyword evidence="9" id="KW-1185">Reference proteome</keyword>
<dbReference type="Proteomes" id="UP000076878">
    <property type="component" value="Unassembled WGS sequence"/>
</dbReference>
<dbReference type="RefSeq" id="WP_068622039.1">
    <property type="nucleotide sequence ID" value="NZ_FJNB01000005.1"/>
</dbReference>
<dbReference type="AlphaFoldDB" id="A0A143YHY4"/>
<dbReference type="SUPFAM" id="SSF46955">
    <property type="entry name" value="Putative DNA-binding domain"/>
    <property type="match status" value="1"/>
</dbReference>
<sequence>MDKEQDNLISISEFAELSSITRPNLIFYDREGILKPVVRNSNRYRLYDYKQLDQAYVITFMRSMGVSIKEIKSYFQNRSAESAYELLGSHVTLIEKQIYNLENLKHSMEIYLHNIQQFKHVVTPKFEIVHKAKEHINLSPVILSEEIDTVLDFLRACKKNDIDYHGHTGRIFTKNSMIHKKWDKADRIFFKSYSGKNEIKRGTYLEYLDYTDGSDIGQLYQNVYDYIQENRLEISGNTYEDYPISGISIRNSGNHLIRISVAIKETD</sequence>
<dbReference type="PANTHER" id="PTHR30204">
    <property type="entry name" value="REDOX-CYCLING DRUG-SENSING TRANSCRIPTIONAL ACTIVATOR SOXR"/>
    <property type="match status" value="1"/>
</dbReference>
<evidence type="ECO:0000313" key="9">
    <source>
        <dbReference type="Proteomes" id="UP000199280"/>
    </source>
</evidence>
<keyword evidence="2" id="KW-0805">Transcription regulation</keyword>
<organism evidence="6 8">
    <name type="scientific">Trichococcus ilyis</name>
    <dbReference type="NCBI Taxonomy" id="640938"/>
    <lineage>
        <taxon>Bacteria</taxon>
        <taxon>Bacillati</taxon>
        <taxon>Bacillota</taxon>
        <taxon>Bacilli</taxon>
        <taxon>Lactobacillales</taxon>
        <taxon>Carnobacteriaceae</taxon>
        <taxon>Trichococcus</taxon>
    </lineage>
</organism>
<gene>
    <name evidence="7" type="ORF">SAMN05216375_10363</name>
    <name evidence="6" type="ORF">TR210_932</name>
</gene>
<evidence type="ECO:0000313" key="7">
    <source>
        <dbReference type="EMBL" id="SEI73588.1"/>
    </source>
</evidence>
<dbReference type="Pfam" id="PF13411">
    <property type="entry name" value="MerR_1"/>
    <property type="match status" value="1"/>
</dbReference>
<dbReference type="SUPFAM" id="SSF55136">
    <property type="entry name" value="Probable bacterial effector-binding domain"/>
    <property type="match status" value="1"/>
</dbReference>
<dbReference type="SMART" id="SM00422">
    <property type="entry name" value="HTH_MERR"/>
    <property type="match status" value="1"/>
</dbReference>
<dbReference type="GO" id="GO:0003677">
    <property type="term" value="F:DNA binding"/>
    <property type="evidence" value="ECO:0007669"/>
    <property type="project" value="UniProtKB-KW"/>
</dbReference>
<name>A0A143YHY4_9LACT</name>
<evidence type="ECO:0000256" key="3">
    <source>
        <dbReference type="ARBA" id="ARBA00023125"/>
    </source>
</evidence>
<evidence type="ECO:0000259" key="5">
    <source>
        <dbReference type="PROSITE" id="PS50937"/>
    </source>
</evidence>
<evidence type="ECO:0000256" key="2">
    <source>
        <dbReference type="ARBA" id="ARBA00023015"/>
    </source>
</evidence>
<dbReference type="EMBL" id="FJNB01000005">
    <property type="protein sequence ID" value="CZQ91160.1"/>
    <property type="molecule type" value="Genomic_DNA"/>
</dbReference>
<keyword evidence="3 7" id="KW-0238">DNA-binding</keyword>
<dbReference type="InterPro" id="IPR009061">
    <property type="entry name" value="DNA-bd_dom_put_sf"/>
</dbReference>
<reference evidence="7 9" key="2">
    <citation type="submission" date="2016-10" db="EMBL/GenBank/DDBJ databases">
        <authorList>
            <person name="Varghese N."/>
            <person name="Submissions S."/>
        </authorList>
    </citation>
    <scope>NUCLEOTIDE SEQUENCE [LARGE SCALE GENOMIC DNA]</scope>
    <source>
        <strain evidence="7 9">DSM 22150</strain>
    </source>
</reference>
<dbReference type="PROSITE" id="PS50937">
    <property type="entry name" value="HTH_MERR_2"/>
    <property type="match status" value="1"/>
</dbReference>
<dbReference type="STRING" id="640938.TR210_932"/>
<evidence type="ECO:0000256" key="4">
    <source>
        <dbReference type="ARBA" id="ARBA00023163"/>
    </source>
</evidence>
<dbReference type="InterPro" id="IPR011256">
    <property type="entry name" value="Reg_factor_effector_dom_sf"/>
</dbReference>
<dbReference type="EMBL" id="FNYT01000003">
    <property type="protein sequence ID" value="SEI73588.1"/>
    <property type="molecule type" value="Genomic_DNA"/>
</dbReference>
<dbReference type="InterPro" id="IPR000551">
    <property type="entry name" value="MerR-type_HTH_dom"/>
</dbReference>
<dbReference type="Proteomes" id="UP000199280">
    <property type="component" value="Unassembled WGS sequence"/>
</dbReference>
<protein>
    <submittedName>
        <fullName evidence="7">DNA-binding transcriptional regulator, MerR family</fullName>
    </submittedName>
    <submittedName>
        <fullName evidence="6">Helix turn helix mercury resistance</fullName>
    </submittedName>
</protein>
<evidence type="ECO:0000256" key="1">
    <source>
        <dbReference type="ARBA" id="ARBA00022491"/>
    </source>
</evidence>
<keyword evidence="1" id="KW-0678">Repressor</keyword>
<evidence type="ECO:0000313" key="6">
    <source>
        <dbReference type="EMBL" id="CZQ91160.1"/>
    </source>
</evidence>
<dbReference type="InterPro" id="IPR047057">
    <property type="entry name" value="MerR_fam"/>
</dbReference>